<feature type="region of interest" description="Disordered" evidence="8">
    <location>
        <begin position="1"/>
        <end position="20"/>
    </location>
</feature>
<keyword evidence="3" id="KW-0813">Transport</keyword>
<dbReference type="GO" id="GO:1903785">
    <property type="term" value="P:L-valine transmembrane transport"/>
    <property type="evidence" value="ECO:0007669"/>
    <property type="project" value="TreeGrafter"/>
</dbReference>
<proteinExistence type="inferred from homology"/>
<dbReference type="EMBL" id="QFRA01000005">
    <property type="protein sequence ID" value="PZR05713.1"/>
    <property type="molecule type" value="Genomic_DNA"/>
</dbReference>
<dbReference type="RefSeq" id="WP_303734402.1">
    <property type="nucleotide sequence ID" value="NZ_CAKZHK010000010.1"/>
</dbReference>
<evidence type="ECO:0000256" key="6">
    <source>
        <dbReference type="ARBA" id="ARBA00022989"/>
    </source>
</evidence>
<protein>
    <submittedName>
        <fullName evidence="10">Branched-chain amino acid ABC transporter permease</fullName>
    </submittedName>
</protein>
<evidence type="ECO:0000256" key="3">
    <source>
        <dbReference type="ARBA" id="ARBA00022448"/>
    </source>
</evidence>
<dbReference type="InterPro" id="IPR011606">
    <property type="entry name" value="Brnchd-chn_aa_trnsp_permease"/>
</dbReference>
<evidence type="ECO:0000256" key="5">
    <source>
        <dbReference type="ARBA" id="ARBA00022692"/>
    </source>
</evidence>
<comment type="caution">
    <text evidence="10">The sequence shown here is derived from an EMBL/GenBank/DDBJ whole genome shotgun (WGS) entry which is preliminary data.</text>
</comment>
<evidence type="ECO:0000256" key="1">
    <source>
        <dbReference type="ARBA" id="ARBA00004651"/>
    </source>
</evidence>
<dbReference type="PANTHER" id="PTHR34979">
    <property type="entry name" value="INNER MEMBRANE PROTEIN YGAZ"/>
    <property type="match status" value="1"/>
</dbReference>
<evidence type="ECO:0000313" key="11">
    <source>
        <dbReference type="Proteomes" id="UP000249432"/>
    </source>
</evidence>
<evidence type="ECO:0000256" key="8">
    <source>
        <dbReference type="SAM" id="MobiDB-lite"/>
    </source>
</evidence>
<feature type="transmembrane region" description="Helical" evidence="9">
    <location>
        <begin position="32"/>
        <end position="59"/>
    </location>
</feature>
<keyword evidence="6 9" id="KW-1133">Transmembrane helix</keyword>
<comment type="subcellular location">
    <subcellularLocation>
        <location evidence="1">Cell membrane</location>
        <topology evidence="1">Multi-pass membrane protein</topology>
    </subcellularLocation>
</comment>
<evidence type="ECO:0000256" key="2">
    <source>
        <dbReference type="ARBA" id="ARBA00010735"/>
    </source>
</evidence>
<gene>
    <name evidence="10" type="ORF">DI525_03455</name>
</gene>
<organism evidence="10 11">
    <name type="scientific">Corynebacterium kroppenstedtii</name>
    <dbReference type="NCBI Taxonomy" id="161879"/>
    <lineage>
        <taxon>Bacteria</taxon>
        <taxon>Bacillati</taxon>
        <taxon>Actinomycetota</taxon>
        <taxon>Actinomycetes</taxon>
        <taxon>Mycobacteriales</taxon>
        <taxon>Corynebacteriaceae</taxon>
        <taxon>Corynebacterium</taxon>
    </lineage>
</organism>
<sequence length="266" mass="28354">MDTPPHRGSPQNNPAHGGSLGPDIRQGLAETWAIGLGLIPLGLSFGLLVVQSGFAWWWAPILSTIIYAGSMEFLAISLISSGIGLFSAGLTALMVNFRHAFYGLTFPRHAIKSRAWRAYSTYALTDESYAIASTSMAKNPSISGVHVLTIQVVVQALWLASGIVGALVGQYIPTIDGMSFALVALFIVLTMESFSANPDWSLLGLALVCAAVGWLVSEQSLMVIGLGFYLAVLLVRFWSPTVDETLTLRSGRGHSDPTDAEGGTPR</sequence>
<evidence type="ECO:0000256" key="7">
    <source>
        <dbReference type="ARBA" id="ARBA00023136"/>
    </source>
</evidence>
<feature type="transmembrane region" description="Helical" evidence="9">
    <location>
        <begin position="221"/>
        <end position="239"/>
    </location>
</feature>
<reference evidence="10 11" key="1">
    <citation type="submission" date="2017-08" db="EMBL/GenBank/DDBJ databases">
        <title>Infants hospitalized years apart are colonized by the same room-sourced microbial strains.</title>
        <authorList>
            <person name="Brooks B."/>
            <person name="Olm M.R."/>
            <person name="Firek B.A."/>
            <person name="Baker R."/>
            <person name="Thomas B.C."/>
            <person name="Morowitz M.J."/>
            <person name="Banfield J.F."/>
        </authorList>
    </citation>
    <scope>NUCLEOTIDE SEQUENCE [LARGE SCALE GENOMIC DNA]</scope>
    <source>
        <strain evidence="10">S2_003_000_R1_3</strain>
    </source>
</reference>
<evidence type="ECO:0000313" key="10">
    <source>
        <dbReference type="EMBL" id="PZR05713.1"/>
    </source>
</evidence>
<name>A0A2W5SYJ4_9CORY</name>
<keyword evidence="7 9" id="KW-0472">Membrane</keyword>
<dbReference type="AlphaFoldDB" id="A0A2W5SYJ4"/>
<dbReference type="Pfam" id="PF03591">
    <property type="entry name" value="AzlC"/>
    <property type="match status" value="1"/>
</dbReference>
<feature type="transmembrane region" description="Helical" evidence="9">
    <location>
        <begin position="200"/>
        <end position="216"/>
    </location>
</feature>
<feature type="transmembrane region" description="Helical" evidence="9">
    <location>
        <begin position="71"/>
        <end position="95"/>
    </location>
</feature>
<evidence type="ECO:0000256" key="4">
    <source>
        <dbReference type="ARBA" id="ARBA00022475"/>
    </source>
</evidence>
<keyword evidence="4" id="KW-1003">Cell membrane</keyword>
<dbReference type="GO" id="GO:0005886">
    <property type="term" value="C:plasma membrane"/>
    <property type="evidence" value="ECO:0007669"/>
    <property type="project" value="UniProtKB-SubCell"/>
</dbReference>
<accession>A0A2W5SYJ4</accession>
<keyword evidence="5 9" id="KW-0812">Transmembrane</keyword>
<comment type="similarity">
    <text evidence="2">Belongs to the AzlC family.</text>
</comment>
<evidence type="ECO:0000256" key="9">
    <source>
        <dbReference type="SAM" id="Phobius"/>
    </source>
</evidence>
<dbReference type="PANTHER" id="PTHR34979:SF1">
    <property type="entry name" value="INNER MEMBRANE PROTEIN YGAZ"/>
    <property type="match status" value="1"/>
</dbReference>
<dbReference type="Proteomes" id="UP000249432">
    <property type="component" value="Unassembled WGS sequence"/>
</dbReference>
<feature type="transmembrane region" description="Helical" evidence="9">
    <location>
        <begin position="175"/>
        <end position="194"/>
    </location>
</feature>